<keyword evidence="8" id="KW-0675">Receptor</keyword>
<accession>A0AAN9EAH5</accession>
<evidence type="ECO:0000256" key="6">
    <source>
        <dbReference type="ARBA" id="ARBA00022729"/>
    </source>
</evidence>
<keyword evidence="6 14" id="KW-0732">Signal</keyword>
<protein>
    <recommendedName>
        <fullName evidence="14">Germin-like protein</fullName>
    </recommendedName>
</protein>
<evidence type="ECO:0000256" key="2">
    <source>
        <dbReference type="ARBA" id="ARBA00007456"/>
    </source>
</evidence>
<evidence type="ECO:0000256" key="10">
    <source>
        <dbReference type="ARBA" id="ARBA00023211"/>
    </source>
</evidence>
<feature type="disulfide bond" evidence="13">
    <location>
        <begin position="24"/>
        <end position="39"/>
    </location>
</feature>
<dbReference type="FunFam" id="2.60.120.10:FF:000047">
    <property type="entry name" value="Auxin-binding protein ABP19a"/>
    <property type="match status" value="1"/>
</dbReference>
<keyword evidence="10 11" id="KW-0464">Manganese</keyword>
<feature type="binding site" evidence="12">
    <location>
        <position position="99"/>
    </location>
    <ligand>
        <name>Mn(2+)</name>
        <dbReference type="ChEBI" id="CHEBI:29035"/>
    </ligand>
</feature>
<dbReference type="EMBL" id="JAYWIO010000007">
    <property type="protein sequence ID" value="KAK7250679.1"/>
    <property type="molecule type" value="Genomic_DNA"/>
</dbReference>
<evidence type="ECO:0000256" key="8">
    <source>
        <dbReference type="ARBA" id="ARBA00023170"/>
    </source>
</evidence>
<evidence type="ECO:0000256" key="3">
    <source>
        <dbReference type="ARBA" id="ARBA00022523"/>
    </source>
</evidence>
<feature type="signal peptide" evidence="14">
    <location>
        <begin position="1"/>
        <end position="20"/>
    </location>
</feature>
<evidence type="ECO:0000256" key="11">
    <source>
        <dbReference type="PIRSR" id="PIRSR601929-1"/>
    </source>
</evidence>
<evidence type="ECO:0000313" key="16">
    <source>
        <dbReference type="EMBL" id="KAK7250679.1"/>
    </source>
</evidence>
<comment type="subcellular location">
    <subcellularLocation>
        <location evidence="1 14">Secreted</location>
        <location evidence="1 14">Extracellular space</location>
        <location evidence="1 14">Apoplast</location>
    </subcellularLocation>
</comment>
<dbReference type="Gene3D" id="2.60.120.10">
    <property type="entry name" value="Jelly Rolls"/>
    <property type="match status" value="1"/>
</dbReference>
<evidence type="ECO:0000259" key="15">
    <source>
        <dbReference type="SMART" id="SM00835"/>
    </source>
</evidence>
<keyword evidence="17" id="KW-1185">Reference proteome</keyword>
<organism evidence="16 17">
    <name type="scientific">Crotalaria pallida</name>
    <name type="common">Smooth rattlebox</name>
    <name type="synonym">Crotalaria striata</name>
    <dbReference type="NCBI Taxonomy" id="3830"/>
    <lineage>
        <taxon>Eukaryota</taxon>
        <taxon>Viridiplantae</taxon>
        <taxon>Streptophyta</taxon>
        <taxon>Embryophyta</taxon>
        <taxon>Tracheophyta</taxon>
        <taxon>Spermatophyta</taxon>
        <taxon>Magnoliopsida</taxon>
        <taxon>eudicotyledons</taxon>
        <taxon>Gunneridae</taxon>
        <taxon>Pentapetalae</taxon>
        <taxon>rosids</taxon>
        <taxon>fabids</taxon>
        <taxon>Fabales</taxon>
        <taxon>Fabaceae</taxon>
        <taxon>Papilionoideae</taxon>
        <taxon>50 kb inversion clade</taxon>
        <taxon>genistoids sensu lato</taxon>
        <taxon>core genistoids</taxon>
        <taxon>Crotalarieae</taxon>
        <taxon>Crotalaria</taxon>
    </lineage>
</organism>
<evidence type="ECO:0000256" key="9">
    <source>
        <dbReference type="ARBA" id="ARBA00023180"/>
    </source>
</evidence>
<dbReference type="Proteomes" id="UP001372338">
    <property type="component" value="Unassembled WGS sequence"/>
</dbReference>
<evidence type="ECO:0000256" key="1">
    <source>
        <dbReference type="ARBA" id="ARBA00004271"/>
    </source>
</evidence>
<evidence type="ECO:0000256" key="5">
    <source>
        <dbReference type="ARBA" id="ARBA00022723"/>
    </source>
</evidence>
<feature type="binding site" evidence="12">
    <location>
        <position position="106"/>
    </location>
    <ligand>
        <name>Mn(2+)</name>
        <dbReference type="ChEBI" id="CHEBI:29035"/>
    </ligand>
</feature>
<comment type="similarity">
    <text evidence="2 14">Belongs to the germin family.</text>
</comment>
<evidence type="ECO:0000256" key="14">
    <source>
        <dbReference type="RuleBase" id="RU366015"/>
    </source>
</evidence>
<sequence>MIHIFCLFVFLLSNTSYVTAIDFCVADLKAAETPLGFPCKSPATVTVNDFVFTKFIEGKPNIFNFSFTSATVNEFPALNGLGLSAARFDIAVGGVVPIHSHADATEVIIMQTGSLTAGFISSTDNKVFVKTLSAGNIMVLPKGLFHFALNAGKEKATANVIFSSVRPSIQLLDLALFGNNFDSALVAKTTFLDPAQVKKLKGVFKGSG</sequence>
<keyword evidence="5 11" id="KW-0479">Metal-binding</keyword>
<dbReference type="GO" id="GO:0048046">
    <property type="term" value="C:apoplast"/>
    <property type="evidence" value="ECO:0007669"/>
    <property type="project" value="UniProtKB-SubCell"/>
</dbReference>
<reference evidence="16 17" key="1">
    <citation type="submission" date="2024-01" db="EMBL/GenBank/DDBJ databases">
        <title>The genomes of 5 underutilized Papilionoideae crops provide insights into root nodulation and disease resistanc.</title>
        <authorList>
            <person name="Yuan L."/>
        </authorList>
    </citation>
    <scope>NUCLEOTIDE SEQUENCE [LARGE SCALE GENOMIC DNA]</scope>
    <source>
        <strain evidence="16">ZHUSHIDOU_FW_LH</strain>
        <tissue evidence="16">Leaf</tissue>
    </source>
</reference>
<name>A0AAN9EAH5_CROPI</name>
<feature type="binding site" evidence="11">
    <location>
        <position position="106"/>
    </location>
    <ligand>
        <name>oxalate</name>
        <dbReference type="ChEBI" id="CHEBI:30623"/>
    </ligand>
</feature>
<dbReference type="InterPro" id="IPR006045">
    <property type="entry name" value="Cupin_1"/>
</dbReference>
<evidence type="ECO:0000256" key="4">
    <source>
        <dbReference type="ARBA" id="ARBA00022525"/>
    </source>
</evidence>
<gene>
    <name evidence="16" type="ORF">RIF29_33264</name>
</gene>
<evidence type="ECO:0000256" key="7">
    <source>
        <dbReference type="ARBA" id="ARBA00023157"/>
    </source>
</evidence>
<feature type="chain" id="PRO_5042673710" description="Germin-like protein" evidence="14">
    <location>
        <begin position="21"/>
        <end position="208"/>
    </location>
</feature>
<feature type="domain" description="Cupin type-1" evidence="15">
    <location>
        <begin position="53"/>
        <end position="198"/>
    </location>
</feature>
<evidence type="ECO:0000313" key="17">
    <source>
        <dbReference type="Proteomes" id="UP001372338"/>
    </source>
</evidence>
<evidence type="ECO:0000256" key="12">
    <source>
        <dbReference type="PIRSR" id="PIRSR601929-2"/>
    </source>
</evidence>
<dbReference type="InterPro" id="IPR001929">
    <property type="entry name" value="Germin"/>
</dbReference>
<dbReference type="SMART" id="SM00835">
    <property type="entry name" value="Cupin_1"/>
    <property type="match status" value="1"/>
</dbReference>
<dbReference type="PANTHER" id="PTHR31238">
    <property type="entry name" value="GERMIN-LIKE PROTEIN SUBFAMILY 3 MEMBER 3"/>
    <property type="match status" value="1"/>
</dbReference>
<dbReference type="SUPFAM" id="SSF51182">
    <property type="entry name" value="RmlC-like cupins"/>
    <property type="match status" value="1"/>
</dbReference>
<keyword evidence="9" id="KW-0325">Glycoprotein</keyword>
<dbReference type="Pfam" id="PF00190">
    <property type="entry name" value="Cupin_1"/>
    <property type="match status" value="1"/>
</dbReference>
<proteinExistence type="inferred from homology"/>
<dbReference type="PRINTS" id="PR00325">
    <property type="entry name" value="GERMIN"/>
</dbReference>
<comment type="caution">
    <text evidence="16">The sequence shown here is derived from an EMBL/GenBank/DDBJ whole genome shotgun (WGS) entry which is preliminary data.</text>
</comment>
<feature type="binding site" evidence="11">
    <location>
        <position position="101"/>
    </location>
    <ligand>
        <name>oxalate</name>
        <dbReference type="ChEBI" id="CHEBI:30623"/>
    </ligand>
</feature>
<dbReference type="AlphaFoldDB" id="A0AAN9EAH5"/>
<dbReference type="InterPro" id="IPR011051">
    <property type="entry name" value="RmlC_Cupin_sf"/>
</dbReference>
<feature type="binding site" evidence="12">
    <location>
        <position position="101"/>
    </location>
    <ligand>
        <name>Mn(2+)</name>
        <dbReference type="ChEBI" id="CHEBI:29035"/>
    </ligand>
</feature>
<keyword evidence="3 14" id="KW-0052">Apoplast</keyword>
<feature type="binding site" evidence="12">
    <location>
        <position position="146"/>
    </location>
    <ligand>
        <name>Mn(2+)</name>
        <dbReference type="ChEBI" id="CHEBI:29035"/>
    </ligand>
</feature>
<keyword evidence="7 13" id="KW-1015">Disulfide bond</keyword>
<dbReference type="InterPro" id="IPR014710">
    <property type="entry name" value="RmlC-like_jellyroll"/>
</dbReference>
<dbReference type="GO" id="GO:0030145">
    <property type="term" value="F:manganese ion binding"/>
    <property type="evidence" value="ECO:0007669"/>
    <property type="project" value="UniProtKB-UniRule"/>
</dbReference>
<keyword evidence="4 14" id="KW-0964">Secreted</keyword>
<dbReference type="CDD" id="cd02241">
    <property type="entry name" value="cupin_OxOx"/>
    <property type="match status" value="1"/>
</dbReference>
<evidence type="ECO:0000256" key="13">
    <source>
        <dbReference type="PIRSR" id="PIRSR601929-3"/>
    </source>
</evidence>